<dbReference type="Proteomes" id="UP001597097">
    <property type="component" value="Unassembled WGS sequence"/>
</dbReference>
<evidence type="ECO:0000313" key="3">
    <source>
        <dbReference type="Proteomes" id="UP001597097"/>
    </source>
</evidence>
<accession>A0ABW4GBX7</accession>
<organism evidence="2 3">
    <name type="scientific">Nonomuraea guangzhouensis</name>
    <dbReference type="NCBI Taxonomy" id="1291555"/>
    <lineage>
        <taxon>Bacteria</taxon>
        <taxon>Bacillati</taxon>
        <taxon>Actinomycetota</taxon>
        <taxon>Actinomycetes</taxon>
        <taxon>Streptosporangiales</taxon>
        <taxon>Streptosporangiaceae</taxon>
        <taxon>Nonomuraea</taxon>
    </lineage>
</organism>
<feature type="transmembrane region" description="Helical" evidence="1">
    <location>
        <begin position="40"/>
        <end position="58"/>
    </location>
</feature>
<evidence type="ECO:0008006" key="4">
    <source>
        <dbReference type="Google" id="ProtNLM"/>
    </source>
</evidence>
<evidence type="ECO:0000313" key="2">
    <source>
        <dbReference type="EMBL" id="MFD1539985.1"/>
    </source>
</evidence>
<dbReference type="RefSeq" id="WP_219533621.1">
    <property type="nucleotide sequence ID" value="NZ_JAHKRM010000018.1"/>
</dbReference>
<proteinExistence type="predicted"/>
<name>A0ABW4GBX7_9ACTN</name>
<reference evidence="3" key="1">
    <citation type="journal article" date="2019" name="Int. J. Syst. Evol. Microbiol.">
        <title>The Global Catalogue of Microorganisms (GCM) 10K type strain sequencing project: providing services to taxonomists for standard genome sequencing and annotation.</title>
        <authorList>
            <consortium name="The Broad Institute Genomics Platform"/>
            <consortium name="The Broad Institute Genome Sequencing Center for Infectious Disease"/>
            <person name="Wu L."/>
            <person name="Ma J."/>
        </authorList>
    </citation>
    <scope>NUCLEOTIDE SEQUENCE [LARGE SCALE GENOMIC DNA]</scope>
    <source>
        <strain evidence="3">CGMCC 1.15399</strain>
    </source>
</reference>
<evidence type="ECO:0000256" key="1">
    <source>
        <dbReference type="SAM" id="Phobius"/>
    </source>
</evidence>
<keyword evidence="1" id="KW-1133">Transmembrane helix</keyword>
<keyword evidence="1" id="KW-0472">Membrane</keyword>
<dbReference type="EMBL" id="JBHUCM010000018">
    <property type="protein sequence ID" value="MFD1539985.1"/>
    <property type="molecule type" value="Genomic_DNA"/>
</dbReference>
<keyword evidence="3" id="KW-1185">Reference proteome</keyword>
<protein>
    <recommendedName>
        <fullName evidence="4">MFS transporter</fullName>
    </recommendedName>
</protein>
<gene>
    <name evidence="2" type="ORF">ACFSJ0_23230</name>
</gene>
<sequence length="70" mass="7225">MFTGRLGVGQASVTPEAIQALPEAARHATQVAFSGAVTGVFAWLVPILLLGAGLLVALKNVRLTQHSSQS</sequence>
<keyword evidence="1" id="KW-0812">Transmembrane</keyword>
<comment type="caution">
    <text evidence="2">The sequence shown here is derived from an EMBL/GenBank/DDBJ whole genome shotgun (WGS) entry which is preliminary data.</text>
</comment>